<dbReference type="SUPFAM" id="SSF48097">
    <property type="entry name" value="Regulator of G-protein signaling, RGS"/>
    <property type="match status" value="1"/>
</dbReference>
<dbReference type="VEuPathDB" id="AmoebaDB:NfTy_016160"/>
<keyword evidence="4" id="KW-1185">Reference proteome</keyword>
<dbReference type="RefSeq" id="XP_044567713.1">
    <property type="nucleotide sequence ID" value="XM_044701335.1"/>
</dbReference>
<evidence type="ECO:0000313" key="3">
    <source>
        <dbReference type="EMBL" id="KAF0983000.1"/>
    </source>
</evidence>
<dbReference type="InterPro" id="IPR036305">
    <property type="entry name" value="RGS_sf"/>
</dbReference>
<dbReference type="InterPro" id="IPR016137">
    <property type="entry name" value="RGS"/>
</dbReference>
<dbReference type="VEuPathDB" id="AmoebaDB:FDP41_010978"/>
<dbReference type="GeneID" id="68118193"/>
<dbReference type="PANTHER" id="PTHR46361">
    <property type="entry name" value="ELECTRON CARRIER/ PROTEIN DISULFIDE OXIDOREDUCTASE"/>
    <property type="match status" value="1"/>
</dbReference>
<dbReference type="InterPro" id="IPR044926">
    <property type="entry name" value="RGS_subdomain_2"/>
</dbReference>
<feature type="compositionally biased region" description="Low complexity" evidence="1">
    <location>
        <begin position="583"/>
        <end position="593"/>
    </location>
</feature>
<dbReference type="Proteomes" id="UP000444721">
    <property type="component" value="Unassembled WGS sequence"/>
</dbReference>
<protein>
    <recommendedName>
        <fullName evidence="2">RGS domain-containing protein</fullName>
    </recommendedName>
</protein>
<proteinExistence type="predicted"/>
<dbReference type="AlphaFoldDB" id="A0A6A5CBH4"/>
<sequence>MSSASLGKSSLTDSRASFKLQGFETERVELDQLIIKYKDQIDEYAQNGLSIEKALSCPLGASYFYKFLSEEFNKENIIAYYDVKSLHDFLLYSKKKMDWVIDTSEVYKDELLNDLDSDTHSSITSMTSASNVSSTNNCYRCVASINEMKECAKMIEKFTDTYFDASSIYEINISSSMKANMLKATEFVKDLKKFLEIVALDETCSVSVEEQTKIMHQHIDTLLPVLDGLKTELLKNMMDPFQRFLTSDSLYECVALFLSSQGDDGFHRQRILNANKSEGTIVLNQPDANSSQQHLAIINDTMKNLSVGHPIPRLQQLLEDVLDILNQSTDLYAISQSGSLGSMKDDTKNQVQIDLRYDDISLPGKDCWEKFVHSSYDLAHVDLTLLKTDEEKLTFFINAYNLLLLHALIISGSLPQVEVTNIIFYRKVKYNIGGYLFSLADIFNGILQCNQMKCLIFGKAFKKGDERRKFIPDRTFPEVYFGLINMTKYSPKLQVYQPTTLLDSLKQNTEDYFTRYVQILSSNQDPSEIVEIAIPTNLKEHKVELKNFWKGDSKTVLKAVSNLSTASSSISSSSLNPDMTETSSISAASGSESNIEAEKRKEVLNYLIENYHPEMFNTLTAETKKITKKTKLSYKPYQVNPPNWFTVFRSEFQKQIQDKFKVEVPASGEVLLAKQAKEKHCLIEAFFSKFSRTQKLVENASSTTTTLQSKESFCKRKRATTVWQNKSFKKKDISIIDFILGRKKDPTATPRQKKQACIIA</sequence>
<feature type="region of interest" description="Disordered" evidence="1">
    <location>
        <begin position="567"/>
        <end position="593"/>
    </location>
</feature>
<comment type="caution">
    <text evidence="3">The sequence shown here is derived from an EMBL/GenBank/DDBJ whole genome shotgun (WGS) entry which is preliminary data.</text>
</comment>
<name>A0A6A5CBH4_NAEFO</name>
<dbReference type="InterPro" id="IPR006869">
    <property type="entry name" value="DUF547"/>
</dbReference>
<dbReference type="OMA" id="TFFINAY"/>
<reference evidence="3 4" key="1">
    <citation type="journal article" date="2019" name="Sci. Rep.">
        <title>Nanopore sequencing improves the draft genome of the human pathogenic amoeba Naegleria fowleri.</title>
        <authorList>
            <person name="Liechti N."/>
            <person name="Schurch N."/>
            <person name="Bruggmann R."/>
            <person name="Wittwer M."/>
        </authorList>
    </citation>
    <scope>NUCLEOTIDE SEQUENCE [LARGE SCALE GENOMIC DNA]</scope>
    <source>
        <strain evidence="3 4">ATCC 30894</strain>
    </source>
</reference>
<evidence type="ECO:0000313" key="4">
    <source>
        <dbReference type="Proteomes" id="UP000444721"/>
    </source>
</evidence>
<feature type="domain" description="RGS" evidence="2">
    <location>
        <begin position="50"/>
        <end position="86"/>
    </location>
</feature>
<dbReference type="VEuPathDB" id="AmoebaDB:NF0090690"/>
<dbReference type="Pfam" id="PF04784">
    <property type="entry name" value="DUF547"/>
    <property type="match status" value="1"/>
</dbReference>
<evidence type="ECO:0000259" key="2">
    <source>
        <dbReference type="PROSITE" id="PS50132"/>
    </source>
</evidence>
<dbReference type="PANTHER" id="PTHR46361:SF3">
    <property type="entry name" value="ELECTRON CARRIER_ PROTEIN DISULFIDE OXIDOREDUCTASE"/>
    <property type="match status" value="1"/>
</dbReference>
<dbReference type="EMBL" id="VFQX01000007">
    <property type="protein sequence ID" value="KAF0983000.1"/>
    <property type="molecule type" value="Genomic_DNA"/>
</dbReference>
<evidence type="ECO:0000256" key="1">
    <source>
        <dbReference type="SAM" id="MobiDB-lite"/>
    </source>
</evidence>
<dbReference type="PROSITE" id="PS50132">
    <property type="entry name" value="RGS"/>
    <property type="match status" value="1"/>
</dbReference>
<accession>A0A6A5CBH4</accession>
<organism evidence="3 4">
    <name type="scientific">Naegleria fowleri</name>
    <name type="common">Brain eating amoeba</name>
    <dbReference type="NCBI Taxonomy" id="5763"/>
    <lineage>
        <taxon>Eukaryota</taxon>
        <taxon>Discoba</taxon>
        <taxon>Heterolobosea</taxon>
        <taxon>Tetramitia</taxon>
        <taxon>Eutetramitia</taxon>
        <taxon>Vahlkampfiidae</taxon>
        <taxon>Naegleria</taxon>
    </lineage>
</organism>
<dbReference type="Gene3D" id="1.10.167.10">
    <property type="entry name" value="Regulator of G-protein Signalling 4, domain 2"/>
    <property type="match status" value="1"/>
</dbReference>
<gene>
    <name evidence="3" type="ORF">FDP41_010978</name>
</gene>
<dbReference type="OrthoDB" id="418495at2759"/>